<dbReference type="InterPro" id="IPR015915">
    <property type="entry name" value="Kelch-typ_b-propeller"/>
</dbReference>
<dbReference type="InterPro" id="IPR019937">
    <property type="entry name" value="Cycl-permuted_mutarotase"/>
</dbReference>
<evidence type="ECO:0000313" key="2">
    <source>
        <dbReference type="Proteomes" id="UP000531840"/>
    </source>
</evidence>
<dbReference type="InterPro" id="IPR056734">
    <property type="entry name" value="NANM"/>
</dbReference>
<sequence length="341" mass="38589">MKQLNWQSIGEIPKQLGYENHEGLANFLYGLVDNKFVVAGGSNFPLVSNLDGGEKIKHKDLYVFTETDSKIEILSQNTMDYNFSDGANIQVDNEIFYIVDNKILNVKSIDSNIQISLYADLPFSIYNSFGVNYNSKLYFGLGTINGEANTKIYSFDIEEKNLVEITEIPFEKRSQSVVTVYKDELYVFGGGSSVAYTDGYKYSFKDSKWSKISNVEINGEQISVLGAASTKIGDKLLIIGGFNKEVWDSANYNLSTLEGLEKKAYREFYLTQPIEDYKWNKQVLCYDFSTNEWSSLGEISFDASCGSGLVVYKDSLYSIMGEIRPGIRTKEVYKIKLDRLL</sequence>
<dbReference type="Proteomes" id="UP000531840">
    <property type="component" value="Unassembled WGS sequence"/>
</dbReference>
<proteinExistence type="predicted"/>
<keyword evidence="2" id="KW-1185">Reference proteome</keyword>
<dbReference type="EMBL" id="JACBYF010000027">
    <property type="protein sequence ID" value="NYS48078.1"/>
    <property type="molecule type" value="Genomic_DNA"/>
</dbReference>
<comment type="caution">
    <text evidence="1">The sequence shown here is derived from an EMBL/GenBank/DDBJ whole genome shotgun (WGS) entry which is preliminary data.</text>
</comment>
<dbReference type="NCBIfam" id="TIGR03548">
    <property type="entry name" value="mutarot_permut"/>
    <property type="match status" value="1"/>
</dbReference>
<dbReference type="PANTHER" id="PTHR45632">
    <property type="entry name" value="LD33804P"/>
    <property type="match status" value="1"/>
</dbReference>
<name>A0ABX2T133_9BACL</name>
<accession>A0ABX2T133</accession>
<gene>
    <name evidence="1" type="ORF">HZY85_07830</name>
</gene>
<evidence type="ECO:0000313" key="1">
    <source>
        <dbReference type="EMBL" id="NYS48078.1"/>
    </source>
</evidence>
<dbReference type="Gene3D" id="2.120.10.80">
    <property type="entry name" value="Kelch-type beta propeller"/>
    <property type="match status" value="1"/>
</dbReference>
<dbReference type="RefSeq" id="WP_179941859.1">
    <property type="nucleotide sequence ID" value="NZ_JACBYF010000027.1"/>
</dbReference>
<dbReference type="SUPFAM" id="SSF117281">
    <property type="entry name" value="Kelch motif"/>
    <property type="match status" value="1"/>
</dbReference>
<organism evidence="1 2">
    <name type="scientific">Gemelliphila palaticanis</name>
    <dbReference type="NCBI Taxonomy" id="81950"/>
    <lineage>
        <taxon>Bacteria</taxon>
        <taxon>Bacillati</taxon>
        <taxon>Bacillota</taxon>
        <taxon>Bacilli</taxon>
        <taxon>Bacillales</taxon>
        <taxon>Gemellaceae</taxon>
        <taxon>Gemelliphila</taxon>
    </lineage>
</organism>
<dbReference type="Pfam" id="PF24996">
    <property type="entry name" value="NANM"/>
    <property type="match status" value="1"/>
</dbReference>
<reference evidence="1 2" key="1">
    <citation type="submission" date="2020-07" db="EMBL/GenBank/DDBJ databases">
        <title>MOT database genomes.</title>
        <authorList>
            <person name="Joseph S."/>
            <person name="Aduse-Opoku J."/>
            <person name="Hashim A."/>
            <person name="Wade W."/>
            <person name="Curtis M."/>
        </authorList>
    </citation>
    <scope>NUCLEOTIDE SEQUENCE [LARGE SCALE GENOMIC DNA]</scope>
    <source>
        <strain evidence="1 2">CIP 106318</strain>
    </source>
</reference>
<protein>
    <submittedName>
        <fullName evidence="1">Cyclically-permuted mutarotase family protein</fullName>
    </submittedName>
</protein>